<dbReference type="HOGENOM" id="CLU_3133409_0_0_0"/>
<dbReference type="EMBL" id="CP002347">
    <property type="protein sequence ID" value="ADR18675.1"/>
    <property type="molecule type" value="Genomic_DNA"/>
</dbReference>
<feature type="transmembrane region" description="Helical" evidence="1">
    <location>
        <begin position="12"/>
        <end position="32"/>
    </location>
</feature>
<keyword evidence="1" id="KW-1133">Transmembrane helix</keyword>
<name>E4TGJ4_CALNY</name>
<organism evidence="2 3">
    <name type="scientific">Calditerrivibrio nitroreducens (strain DSM 19672 / NBRC 101217 / Yu37-1)</name>
    <dbReference type="NCBI Taxonomy" id="768670"/>
    <lineage>
        <taxon>Bacteria</taxon>
        <taxon>Pseudomonadati</taxon>
        <taxon>Deferribacterota</taxon>
        <taxon>Deferribacteres</taxon>
        <taxon>Deferribacterales</taxon>
        <taxon>Calditerrivibrionaceae</taxon>
    </lineage>
</organism>
<evidence type="ECO:0000256" key="1">
    <source>
        <dbReference type="SAM" id="Phobius"/>
    </source>
</evidence>
<evidence type="ECO:0000313" key="2">
    <source>
        <dbReference type="EMBL" id="ADR18675.1"/>
    </source>
</evidence>
<sequence length="49" mass="5511" precursor="true">MKNKNLKIRTIVLLSSFIVIALSLIILGYLTIKISKTYFTKEIANQLAA</sequence>
<reference key="1">
    <citation type="submission" date="2010-11" db="EMBL/GenBank/DDBJ databases">
        <title>The complete genome of chromosome of Calditerrivibrio nitroreducens DSM 19672.</title>
        <authorList>
            <consortium name="US DOE Joint Genome Institute (JGI-PGF)"/>
            <person name="Lucas S."/>
            <person name="Copeland A."/>
            <person name="Lapidus A."/>
            <person name="Bruce D."/>
            <person name="Goodwin L."/>
            <person name="Pitluck S."/>
            <person name="Kyrpides N."/>
            <person name="Mavromatis K."/>
            <person name="Ivanova N."/>
            <person name="Mikhailova N."/>
            <person name="Zeytun A."/>
            <person name="Brettin T."/>
            <person name="Detter J.C."/>
            <person name="Tapia R."/>
            <person name="Han C."/>
            <person name="Land M."/>
            <person name="Hauser L."/>
            <person name="Markowitz V."/>
            <person name="Cheng J.-F."/>
            <person name="Hugenholtz P."/>
            <person name="Woyke T."/>
            <person name="Wu D."/>
            <person name="Spring S."/>
            <person name="Schroeder M."/>
            <person name="Brambilla E."/>
            <person name="Klenk H.-P."/>
            <person name="Eisen J.A."/>
        </authorList>
    </citation>
    <scope>NUCLEOTIDE SEQUENCE [LARGE SCALE GENOMIC DNA]</scope>
    <source>
        <strain>DSM 19672</strain>
    </source>
</reference>
<accession>E4TGJ4</accession>
<keyword evidence="1" id="KW-0472">Membrane</keyword>
<dbReference type="RefSeq" id="WP_013450888.1">
    <property type="nucleotide sequence ID" value="NC_014758.1"/>
</dbReference>
<dbReference type="Proteomes" id="UP000007039">
    <property type="component" value="Chromosome"/>
</dbReference>
<gene>
    <name evidence="2" type="ordered locus">Calni_0764</name>
</gene>
<evidence type="ECO:0000313" key="3">
    <source>
        <dbReference type="Proteomes" id="UP000007039"/>
    </source>
</evidence>
<proteinExistence type="predicted"/>
<keyword evidence="3" id="KW-1185">Reference proteome</keyword>
<keyword evidence="1" id="KW-0812">Transmembrane</keyword>
<protein>
    <submittedName>
        <fullName evidence="2">Methyl-accepting chemotaxis protein</fullName>
    </submittedName>
</protein>
<dbReference type="KEGG" id="cni:Calni_0764"/>
<dbReference type="AlphaFoldDB" id="E4TGJ4"/>
<reference evidence="2 3" key="2">
    <citation type="journal article" date="2011" name="Stand. Genomic Sci.">
        <title>Complete genome sequence of Calditerrivibrio nitroreducens type strain (Yu37-1).</title>
        <authorList>
            <person name="Pitluck S."/>
            <person name="Sikorski J."/>
            <person name="Zeytun A."/>
            <person name="Lapidus A."/>
            <person name="Nolan M."/>
            <person name="Lucas S."/>
            <person name="Hammon N."/>
            <person name="Deshpande S."/>
            <person name="Cheng J.F."/>
            <person name="Tapia R."/>
            <person name="Han C."/>
            <person name="Goodwin L."/>
            <person name="Liolios K."/>
            <person name="Pagani I."/>
            <person name="Ivanova N."/>
            <person name="Mavromatis K."/>
            <person name="Pati A."/>
            <person name="Chen A."/>
            <person name="Palaniappan K."/>
            <person name="Hauser L."/>
            <person name="Chang Y.J."/>
            <person name="Jeffries C.D."/>
            <person name="Detter J.C."/>
            <person name="Brambilla E."/>
            <person name="Djao O.D."/>
            <person name="Rohde M."/>
            <person name="Spring S."/>
            <person name="Goker M."/>
            <person name="Woyke T."/>
            <person name="Bristow J."/>
            <person name="Eisen J.A."/>
            <person name="Markowitz V."/>
            <person name="Hugenholtz P."/>
            <person name="Kyrpides N.C."/>
            <person name="Klenk H.P."/>
            <person name="Land M."/>
        </authorList>
    </citation>
    <scope>NUCLEOTIDE SEQUENCE [LARGE SCALE GENOMIC DNA]</scope>
    <source>
        <strain evidence="3">DSM 19672 / NBRC 101217 / Yu37-1</strain>
    </source>
</reference>